<gene>
    <name evidence="11" type="ORF">BOX15_Mlig000726g5</name>
</gene>
<accession>A0A267G2X9</accession>
<dbReference type="InterPro" id="IPR001849">
    <property type="entry name" value="PH_domain"/>
</dbReference>
<dbReference type="SMART" id="SM00173">
    <property type="entry name" value="RAS"/>
    <property type="match status" value="1"/>
</dbReference>
<dbReference type="PROSITE" id="PS51419">
    <property type="entry name" value="RAB"/>
    <property type="match status" value="1"/>
</dbReference>
<dbReference type="SUPFAM" id="SSF48403">
    <property type="entry name" value="Ankyrin repeat"/>
    <property type="match status" value="1"/>
</dbReference>
<evidence type="ECO:0000256" key="1">
    <source>
        <dbReference type="ARBA" id="ARBA00005430"/>
    </source>
</evidence>
<feature type="compositionally biased region" description="Low complexity" evidence="8">
    <location>
        <begin position="303"/>
        <end position="334"/>
    </location>
</feature>
<organism evidence="11 12">
    <name type="scientific">Macrostomum lignano</name>
    <dbReference type="NCBI Taxonomy" id="282301"/>
    <lineage>
        <taxon>Eukaryota</taxon>
        <taxon>Metazoa</taxon>
        <taxon>Spiralia</taxon>
        <taxon>Lophotrochozoa</taxon>
        <taxon>Platyhelminthes</taxon>
        <taxon>Rhabditophora</taxon>
        <taxon>Macrostomorpha</taxon>
        <taxon>Macrostomida</taxon>
        <taxon>Macrostomidae</taxon>
        <taxon>Macrostomum</taxon>
    </lineage>
</organism>
<dbReference type="Proteomes" id="UP000215902">
    <property type="component" value="Unassembled WGS sequence"/>
</dbReference>
<evidence type="ECO:0000259" key="10">
    <source>
        <dbReference type="PROSITE" id="PS50115"/>
    </source>
</evidence>
<dbReference type="PANTHER" id="PTHR45819:SF5">
    <property type="entry name" value="CENTAURIN-GAMMA-1A"/>
    <property type="match status" value="1"/>
</dbReference>
<dbReference type="SMART" id="SM00174">
    <property type="entry name" value="RHO"/>
    <property type="match status" value="1"/>
</dbReference>
<name>A0A267G2X9_9PLAT</name>
<dbReference type="InterPro" id="IPR038508">
    <property type="entry name" value="ArfGAP_dom_sf"/>
</dbReference>
<dbReference type="InterPro" id="IPR001806">
    <property type="entry name" value="Small_GTPase"/>
</dbReference>
<evidence type="ECO:0000256" key="5">
    <source>
        <dbReference type="ARBA" id="ARBA00022833"/>
    </source>
</evidence>
<evidence type="ECO:0000256" key="8">
    <source>
        <dbReference type="SAM" id="MobiDB-lite"/>
    </source>
</evidence>
<comment type="caution">
    <text evidence="11">The sequence shown here is derived from an EMBL/GenBank/DDBJ whole genome shotgun (WGS) entry which is preliminary data.</text>
</comment>
<dbReference type="PROSITE" id="PS50003">
    <property type="entry name" value="PH_DOMAIN"/>
    <property type="match status" value="1"/>
</dbReference>
<feature type="domain" description="PH" evidence="9">
    <location>
        <begin position="416"/>
        <end position="530"/>
    </location>
</feature>
<evidence type="ECO:0000256" key="4">
    <source>
        <dbReference type="ARBA" id="ARBA00022771"/>
    </source>
</evidence>
<evidence type="ECO:0000256" key="2">
    <source>
        <dbReference type="ARBA" id="ARBA00022468"/>
    </source>
</evidence>
<evidence type="ECO:0000259" key="9">
    <source>
        <dbReference type="PROSITE" id="PS50003"/>
    </source>
</evidence>
<evidence type="ECO:0000313" key="12">
    <source>
        <dbReference type="Proteomes" id="UP000215902"/>
    </source>
</evidence>
<dbReference type="PRINTS" id="PR00405">
    <property type="entry name" value="REVINTRACTNG"/>
</dbReference>
<feature type="compositionally biased region" description="Pro residues" evidence="8">
    <location>
        <begin position="270"/>
        <end position="284"/>
    </location>
</feature>
<dbReference type="PANTHER" id="PTHR45819">
    <property type="entry name" value="CENTAURIN-GAMMA-1A"/>
    <property type="match status" value="1"/>
</dbReference>
<keyword evidence="2" id="KW-0343">GTPase activation</keyword>
<proteinExistence type="inferred from homology"/>
<dbReference type="Pfam" id="PF01412">
    <property type="entry name" value="ArfGap"/>
    <property type="match status" value="1"/>
</dbReference>
<dbReference type="SMART" id="SM00233">
    <property type="entry name" value="PH"/>
    <property type="match status" value="1"/>
</dbReference>
<dbReference type="SMART" id="SM00175">
    <property type="entry name" value="RAB"/>
    <property type="match status" value="1"/>
</dbReference>
<dbReference type="InterPro" id="IPR011993">
    <property type="entry name" value="PH-like_dom_sf"/>
</dbReference>
<evidence type="ECO:0000256" key="6">
    <source>
        <dbReference type="ARBA" id="ARBA00023043"/>
    </source>
</evidence>
<dbReference type="STRING" id="282301.A0A267G2X9"/>
<dbReference type="InterPro" id="IPR037278">
    <property type="entry name" value="ARFGAP/RecO"/>
</dbReference>
<keyword evidence="3" id="KW-0479">Metal-binding</keyword>
<dbReference type="EMBL" id="NIVC01000581">
    <property type="protein sequence ID" value="PAA80435.1"/>
    <property type="molecule type" value="Genomic_DNA"/>
</dbReference>
<dbReference type="InterPro" id="IPR036770">
    <property type="entry name" value="Ankyrin_rpt-contain_sf"/>
</dbReference>
<dbReference type="Gene3D" id="2.30.29.30">
    <property type="entry name" value="Pleckstrin-homology domain (PH domain)/Phosphotyrosine-binding domain (PTB)"/>
    <property type="match status" value="1"/>
</dbReference>
<protein>
    <submittedName>
        <fullName evidence="11">Uncharacterized protein</fullName>
    </submittedName>
</protein>
<dbReference type="CDD" id="cd08204">
    <property type="entry name" value="ArfGap"/>
    <property type="match status" value="1"/>
</dbReference>
<dbReference type="Gene3D" id="1.25.40.20">
    <property type="entry name" value="Ankyrin repeat-containing domain"/>
    <property type="match status" value="1"/>
</dbReference>
<evidence type="ECO:0000313" key="11">
    <source>
        <dbReference type="EMBL" id="PAA80435.1"/>
    </source>
</evidence>
<dbReference type="AlphaFoldDB" id="A0A267G2X9"/>
<keyword evidence="4 7" id="KW-0863">Zinc-finger</keyword>
<dbReference type="InterPro" id="IPR001164">
    <property type="entry name" value="ArfGAP_dom"/>
</dbReference>
<reference evidence="11 12" key="1">
    <citation type="submission" date="2017-06" db="EMBL/GenBank/DDBJ databases">
        <title>A platform for efficient transgenesis in Macrostomum lignano, a flatworm model organism for stem cell research.</title>
        <authorList>
            <person name="Berezikov E."/>
        </authorList>
    </citation>
    <scope>NUCLEOTIDE SEQUENCE [LARGE SCALE GENOMIC DNA]</scope>
    <source>
        <strain evidence="11">DV1</strain>
        <tissue evidence="11">Whole organism</tissue>
    </source>
</reference>
<dbReference type="GO" id="GO:0005096">
    <property type="term" value="F:GTPase activator activity"/>
    <property type="evidence" value="ECO:0007669"/>
    <property type="project" value="UniProtKB-KW"/>
</dbReference>
<dbReference type="FunFam" id="1.10.220.150:FF:000009">
    <property type="entry name" value="stromal membrane-associated protein 1 isoform X1"/>
    <property type="match status" value="1"/>
</dbReference>
<keyword evidence="12" id="KW-1185">Reference proteome</keyword>
<dbReference type="SMART" id="SM00105">
    <property type="entry name" value="ArfGap"/>
    <property type="match status" value="1"/>
</dbReference>
<feature type="domain" description="Arf-GAP" evidence="10">
    <location>
        <begin position="547"/>
        <end position="667"/>
    </location>
</feature>
<dbReference type="PROSITE" id="PS50115">
    <property type="entry name" value="ARFGAP"/>
    <property type="match status" value="1"/>
</dbReference>
<dbReference type="Gene3D" id="3.40.50.300">
    <property type="entry name" value="P-loop containing nucleotide triphosphate hydrolases"/>
    <property type="match status" value="1"/>
</dbReference>
<sequence>MTTSGKDSDSFVLLESAIKEEIQRFESVHPCIYAIYDLIETISNRELKDAIHNNLVTIEDAFVNSQEWTLNRNVKELKLGLLGSADSGKSALVHRFLTGSFLQDASPEGGRFKCRVGLSGAPHLALIRDEAEPPSPQFAVWCDACLLVFAAGRPDSLVAAADLRRRLADVRRQPDLPLIVVGVLDSASESRAQAEAVSRQQAAAAAELGLRQEDMLYFEASAATGYNVERVFTEACQAALAARRNRGLAELPAAGDATPVAFAARRETPQPQPPAPPARFPQPAPELDFGRSTEKVVHSRNGSAVSLQQQQQSAAAPRNLTATRPQQQQAATLAANPLPVEVEIRTRNTVNQAAQDRRQPAAPAAPPPQIPLRDKRSSQLHPESAAPQSQPQRRSHLFGSSPDAAPAVSVGPGRAIPVKQGVLAKRCTGGISSEWRRKFVTLGEDGRLTYYASLHEYMENGRGRCVDLGQATVRLQDHPHHHHKRGKSGGSGSEAAGFELVTLDGRVRQFEAPNRDVRDAWVTALRAATLGRLRAGRDGDVDGNDAAALLDAARRLPGNERCADCGAPQPDWASVSLGLLICLRCSGAHRQLGTHLSRVRSLHLDSWTTGHALPLSVVGNALGNGVWEARLPPGARPSPDADSAEWEAFARAKYERGDFLPEAARPSDLADAAASGDTRRLLAALARASPADLDAVPADPSRLPPLHACAAAGSRAHLQLLLWRGASPGARDRRGRTASDCARAAGHADCEKLLRLACSS</sequence>
<feature type="compositionally biased region" description="Basic and acidic residues" evidence="8">
    <location>
        <begin position="288"/>
        <end position="297"/>
    </location>
</feature>
<dbReference type="SUPFAM" id="SSF50729">
    <property type="entry name" value="PH domain-like"/>
    <property type="match status" value="1"/>
</dbReference>
<dbReference type="SUPFAM" id="SSF57863">
    <property type="entry name" value="ArfGap/RecO-like zinc finger"/>
    <property type="match status" value="1"/>
</dbReference>
<dbReference type="OrthoDB" id="6136903at2759"/>
<dbReference type="GO" id="GO:0003924">
    <property type="term" value="F:GTPase activity"/>
    <property type="evidence" value="ECO:0007669"/>
    <property type="project" value="InterPro"/>
</dbReference>
<dbReference type="InterPro" id="IPR027417">
    <property type="entry name" value="P-loop_NTPase"/>
</dbReference>
<feature type="region of interest" description="Disordered" evidence="8">
    <location>
        <begin position="265"/>
        <end position="334"/>
    </location>
</feature>
<dbReference type="Gene3D" id="1.10.220.150">
    <property type="entry name" value="Arf GTPase activating protein"/>
    <property type="match status" value="1"/>
</dbReference>
<feature type="region of interest" description="Disordered" evidence="8">
    <location>
        <begin position="352"/>
        <end position="413"/>
    </location>
</feature>
<keyword evidence="5" id="KW-0862">Zinc</keyword>
<dbReference type="InterPro" id="IPR051282">
    <property type="entry name" value="Arf-GAP_GTPase_ANK_PH"/>
</dbReference>
<comment type="similarity">
    <text evidence="1">Belongs to the centaurin gamma-like family.</text>
</comment>
<dbReference type="Pfam" id="PF00071">
    <property type="entry name" value="Ras"/>
    <property type="match status" value="1"/>
</dbReference>
<evidence type="ECO:0000256" key="7">
    <source>
        <dbReference type="PROSITE-ProRule" id="PRU00288"/>
    </source>
</evidence>
<evidence type="ECO:0000256" key="3">
    <source>
        <dbReference type="ARBA" id="ARBA00022723"/>
    </source>
</evidence>
<dbReference type="SUPFAM" id="SSF52540">
    <property type="entry name" value="P-loop containing nucleoside triphosphate hydrolases"/>
    <property type="match status" value="1"/>
</dbReference>
<dbReference type="GO" id="GO:0008270">
    <property type="term" value="F:zinc ion binding"/>
    <property type="evidence" value="ECO:0007669"/>
    <property type="project" value="UniProtKB-KW"/>
</dbReference>
<dbReference type="Pfam" id="PF00169">
    <property type="entry name" value="PH"/>
    <property type="match status" value="1"/>
</dbReference>
<dbReference type="GO" id="GO:0005525">
    <property type="term" value="F:GTP binding"/>
    <property type="evidence" value="ECO:0007669"/>
    <property type="project" value="InterPro"/>
</dbReference>
<keyword evidence="6" id="KW-0040">ANK repeat</keyword>